<sequence>MPASSRSWEEALLGGPPEAAGLLPRREPMNAAVRIMVEAAREAGGPAEPDYAELYAPLQRIFTLERLREHVREFLRHGTRGSAADPAAGADGHAHSVHVAFLLEQIRDHYAEELSLKTLSQRLDLHPNYLGQLFQQETGSNFSEALNRRRIERATALLLHTDRRTAEIGAEVGYLDNSYFYRQFKKYTGVSPTELRQMYGS</sequence>
<dbReference type="SUPFAM" id="SSF46689">
    <property type="entry name" value="Homeodomain-like"/>
    <property type="match status" value="1"/>
</dbReference>
<keyword evidence="1" id="KW-0805">Transcription regulation</keyword>
<dbReference type="PROSITE" id="PS01124">
    <property type="entry name" value="HTH_ARAC_FAMILY_2"/>
    <property type="match status" value="1"/>
</dbReference>
<comment type="caution">
    <text evidence="6">The sequence shown here is derived from an EMBL/GenBank/DDBJ whole genome shotgun (WGS) entry which is preliminary data.</text>
</comment>
<feature type="domain" description="HTH araC/xylS-type" evidence="5">
    <location>
        <begin position="100"/>
        <end position="198"/>
    </location>
</feature>
<feature type="region of interest" description="Disordered" evidence="4">
    <location>
        <begin position="1"/>
        <end position="23"/>
    </location>
</feature>
<dbReference type="EMBL" id="JAAFGS010000013">
    <property type="protein sequence ID" value="NGZ78022.1"/>
    <property type="molecule type" value="Genomic_DNA"/>
</dbReference>
<reference evidence="6 7" key="1">
    <citation type="submission" date="2020-01" db="EMBL/GenBank/DDBJ databases">
        <title>Polyphasic characterisation and genomic insights into a novel alkali tolerant bacterium VR-M41.</title>
        <authorList>
            <person name="Vemuluri V.R."/>
        </authorList>
    </citation>
    <scope>NUCLEOTIDE SEQUENCE [LARGE SCALE GENOMIC DNA]</scope>
    <source>
        <strain evidence="6 7">VR-M41</strain>
    </source>
</reference>
<organism evidence="6 7">
    <name type="scientific">Saccharibacillus alkalitolerans</name>
    <dbReference type="NCBI Taxonomy" id="2705290"/>
    <lineage>
        <taxon>Bacteria</taxon>
        <taxon>Bacillati</taxon>
        <taxon>Bacillota</taxon>
        <taxon>Bacilli</taxon>
        <taxon>Bacillales</taxon>
        <taxon>Paenibacillaceae</taxon>
        <taxon>Saccharibacillus</taxon>
    </lineage>
</organism>
<evidence type="ECO:0000313" key="7">
    <source>
        <dbReference type="Proteomes" id="UP000800303"/>
    </source>
</evidence>
<feature type="compositionally biased region" description="Low complexity" evidence="4">
    <location>
        <begin position="10"/>
        <end position="23"/>
    </location>
</feature>
<dbReference type="Pfam" id="PF12833">
    <property type="entry name" value="HTH_18"/>
    <property type="match status" value="1"/>
</dbReference>
<evidence type="ECO:0000256" key="4">
    <source>
        <dbReference type="SAM" id="MobiDB-lite"/>
    </source>
</evidence>
<name>A0ABX0FAR5_9BACL</name>
<keyword evidence="7" id="KW-1185">Reference proteome</keyword>
<dbReference type="InterPro" id="IPR020449">
    <property type="entry name" value="Tscrpt_reg_AraC-type_HTH"/>
</dbReference>
<evidence type="ECO:0000259" key="5">
    <source>
        <dbReference type="PROSITE" id="PS01124"/>
    </source>
</evidence>
<gene>
    <name evidence="6" type="ORF">GYN08_22270</name>
</gene>
<dbReference type="SMART" id="SM00342">
    <property type="entry name" value="HTH_ARAC"/>
    <property type="match status" value="1"/>
</dbReference>
<evidence type="ECO:0000256" key="2">
    <source>
        <dbReference type="ARBA" id="ARBA00023125"/>
    </source>
</evidence>
<dbReference type="PANTHER" id="PTHR43280:SF35">
    <property type="entry name" value="RESPONSE REGULATOR"/>
    <property type="match status" value="1"/>
</dbReference>
<protein>
    <submittedName>
        <fullName evidence="6">Helix-turn-helix domain-containing protein</fullName>
    </submittedName>
</protein>
<dbReference type="PRINTS" id="PR00032">
    <property type="entry name" value="HTHARAC"/>
</dbReference>
<accession>A0ABX0FAR5</accession>
<dbReference type="InterPro" id="IPR018060">
    <property type="entry name" value="HTH_AraC"/>
</dbReference>
<dbReference type="Gene3D" id="1.10.10.60">
    <property type="entry name" value="Homeodomain-like"/>
    <property type="match status" value="2"/>
</dbReference>
<evidence type="ECO:0000256" key="1">
    <source>
        <dbReference type="ARBA" id="ARBA00023015"/>
    </source>
</evidence>
<evidence type="ECO:0000256" key="3">
    <source>
        <dbReference type="ARBA" id="ARBA00023163"/>
    </source>
</evidence>
<keyword evidence="2" id="KW-0238">DNA-binding</keyword>
<keyword evidence="3" id="KW-0804">Transcription</keyword>
<dbReference type="Proteomes" id="UP000800303">
    <property type="component" value="Unassembled WGS sequence"/>
</dbReference>
<proteinExistence type="predicted"/>
<evidence type="ECO:0000313" key="6">
    <source>
        <dbReference type="EMBL" id="NGZ78022.1"/>
    </source>
</evidence>
<dbReference type="PANTHER" id="PTHR43280">
    <property type="entry name" value="ARAC-FAMILY TRANSCRIPTIONAL REGULATOR"/>
    <property type="match status" value="1"/>
</dbReference>
<dbReference type="InterPro" id="IPR009057">
    <property type="entry name" value="Homeodomain-like_sf"/>
</dbReference>